<dbReference type="AlphaFoldDB" id="A0A918UWU9"/>
<gene>
    <name evidence="4" type="ORF">GCM10007049_35260</name>
</gene>
<dbReference type="GO" id="GO:0004222">
    <property type="term" value="F:metalloendopeptidase activity"/>
    <property type="evidence" value="ECO:0007669"/>
    <property type="project" value="TreeGrafter"/>
</dbReference>
<dbReference type="CDD" id="cd12797">
    <property type="entry name" value="M23_peptidase"/>
    <property type="match status" value="1"/>
</dbReference>
<dbReference type="SUPFAM" id="SSF51261">
    <property type="entry name" value="Duplicated hybrid motif"/>
    <property type="match status" value="1"/>
</dbReference>
<reference evidence="4" key="1">
    <citation type="journal article" date="2014" name="Int. J. Syst. Evol. Microbiol.">
        <title>Complete genome sequence of Corynebacterium casei LMG S-19264T (=DSM 44701T), isolated from a smear-ripened cheese.</title>
        <authorList>
            <consortium name="US DOE Joint Genome Institute (JGI-PGF)"/>
            <person name="Walter F."/>
            <person name="Albersmeier A."/>
            <person name="Kalinowski J."/>
            <person name="Ruckert C."/>
        </authorList>
    </citation>
    <scope>NUCLEOTIDE SEQUENCE</scope>
    <source>
        <strain evidence="4">KCTC 12368</strain>
    </source>
</reference>
<dbReference type="Gene3D" id="2.70.70.10">
    <property type="entry name" value="Glucose Permease (Domain IIA)"/>
    <property type="match status" value="1"/>
</dbReference>
<dbReference type="Gene3D" id="6.10.250.3150">
    <property type="match status" value="1"/>
</dbReference>
<sequence length="416" mass="46703">MTYRIAVLLLMLIGFTTTLVPQSLLAQTAKSRTQLEKEKEAVLQRLQEFDAILKKTSARKKNTIGELNAVNKQLQTRVSYIQTLNNEVALLNREIKETGNLISSLENDLNTLKEEYADMIYVSAKLNSGVNVLTFIFSSSTFRELYMRLRYLKQYSEAREKQVAQIQKVTADLEAEQAKQEQKKAEKQSALQEEQNQKKELDLLKREQQTIVNSLTEKEEELKKDIAETKKQQEELNRLIRKVIEDEIKRAEAEAKKANTTTTKTKGSSMPMTPEAAALSSSFANNQGKLPWPVASGFISETYGNHPHPTLKGITITNDGIDIQTNPDEAVRAVFNGEVTKISTIPGMGGTIIIRHGEYYTMYSRLKTIAVKSGQTVKANDKIGEVATGNDGTAEVHFQTWKGLQKMNPSVWLAGK</sequence>
<proteinExistence type="predicted"/>
<dbReference type="Proteomes" id="UP000619457">
    <property type="component" value="Unassembled WGS sequence"/>
</dbReference>
<feature type="domain" description="M23ase beta-sheet core" evidence="3">
    <location>
        <begin position="318"/>
        <end position="409"/>
    </location>
</feature>
<comment type="caution">
    <text evidence="4">The sequence shown here is derived from an EMBL/GenBank/DDBJ whole genome shotgun (WGS) entry which is preliminary data.</text>
</comment>
<protein>
    <submittedName>
        <fullName evidence="4">Peptidase M23</fullName>
    </submittedName>
</protein>
<feature type="coiled-coil region" evidence="2">
    <location>
        <begin position="152"/>
        <end position="261"/>
    </location>
</feature>
<dbReference type="InterPro" id="IPR016047">
    <property type="entry name" value="M23ase_b-sheet_dom"/>
</dbReference>
<dbReference type="Pfam" id="PF01551">
    <property type="entry name" value="Peptidase_M23"/>
    <property type="match status" value="1"/>
</dbReference>
<keyword evidence="5" id="KW-1185">Reference proteome</keyword>
<keyword evidence="1" id="KW-0732">Signal</keyword>
<evidence type="ECO:0000313" key="5">
    <source>
        <dbReference type="Proteomes" id="UP000619457"/>
    </source>
</evidence>
<evidence type="ECO:0000259" key="3">
    <source>
        <dbReference type="Pfam" id="PF01551"/>
    </source>
</evidence>
<dbReference type="PANTHER" id="PTHR21666">
    <property type="entry name" value="PEPTIDASE-RELATED"/>
    <property type="match status" value="1"/>
</dbReference>
<dbReference type="InterPro" id="IPR050570">
    <property type="entry name" value="Cell_wall_metabolism_enzyme"/>
</dbReference>
<dbReference type="InterPro" id="IPR011055">
    <property type="entry name" value="Dup_hybrid_motif"/>
</dbReference>
<accession>A0A918UWU9</accession>
<evidence type="ECO:0000313" key="4">
    <source>
        <dbReference type="EMBL" id="GGZ38955.1"/>
    </source>
</evidence>
<name>A0A918UWU9_9BACT</name>
<keyword evidence="2" id="KW-0175">Coiled coil</keyword>
<evidence type="ECO:0000256" key="2">
    <source>
        <dbReference type="SAM" id="Coils"/>
    </source>
</evidence>
<dbReference type="PANTHER" id="PTHR21666:SF289">
    <property type="entry name" value="L-ALA--D-GLU ENDOPEPTIDASE"/>
    <property type="match status" value="1"/>
</dbReference>
<feature type="coiled-coil region" evidence="2">
    <location>
        <begin position="81"/>
        <end position="115"/>
    </location>
</feature>
<evidence type="ECO:0000256" key="1">
    <source>
        <dbReference type="ARBA" id="ARBA00022729"/>
    </source>
</evidence>
<organism evidence="4 5">
    <name type="scientific">Echinicola pacifica</name>
    <dbReference type="NCBI Taxonomy" id="346377"/>
    <lineage>
        <taxon>Bacteria</taxon>
        <taxon>Pseudomonadati</taxon>
        <taxon>Bacteroidota</taxon>
        <taxon>Cytophagia</taxon>
        <taxon>Cytophagales</taxon>
        <taxon>Cyclobacteriaceae</taxon>
        <taxon>Echinicola</taxon>
    </lineage>
</organism>
<feature type="coiled-coil region" evidence="2">
    <location>
        <begin position="25"/>
        <end position="52"/>
    </location>
</feature>
<dbReference type="RefSeq" id="WP_018473623.1">
    <property type="nucleotide sequence ID" value="NZ_BMWX01000008.1"/>
</dbReference>
<reference evidence="4" key="2">
    <citation type="submission" date="2020-09" db="EMBL/GenBank/DDBJ databases">
        <authorList>
            <person name="Sun Q."/>
            <person name="Kim S."/>
        </authorList>
    </citation>
    <scope>NUCLEOTIDE SEQUENCE</scope>
    <source>
        <strain evidence="4">KCTC 12368</strain>
    </source>
</reference>
<dbReference type="EMBL" id="BMWX01000008">
    <property type="protein sequence ID" value="GGZ38955.1"/>
    <property type="molecule type" value="Genomic_DNA"/>
</dbReference>